<evidence type="ECO:0000313" key="2">
    <source>
        <dbReference type="Proteomes" id="UP000297737"/>
    </source>
</evidence>
<organism evidence="1 2">
    <name type="scientific">Glacieibacterium arshaanense</name>
    <dbReference type="NCBI Taxonomy" id="2511025"/>
    <lineage>
        <taxon>Bacteria</taxon>
        <taxon>Pseudomonadati</taxon>
        <taxon>Pseudomonadota</taxon>
        <taxon>Alphaproteobacteria</taxon>
        <taxon>Sphingomonadales</taxon>
        <taxon>Sphingosinicellaceae</taxon>
        <taxon>Glacieibacterium</taxon>
    </lineage>
</organism>
<dbReference type="EMBL" id="SIHO01000002">
    <property type="protein sequence ID" value="TFU03851.1"/>
    <property type="molecule type" value="Genomic_DNA"/>
</dbReference>
<reference evidence="1 2" key="1">
    <citation type="submission" date="2019-02" db="EMBL/GenBank/DDBJ databases">
        <title>Polymorphobacter sp. isolated from the lake at the Tibet of China.</title>
        <authorList>
            <person name="Li A."/>
        </authorList>
    </citation>
    <scope>NUCLEOTIDE SEQUENCE [LARGE SCALE GENOMIC DNA]</scope>
    <source>
        <strain evidence="1 2">DJ1R-1</strain>
    </source>
</reference>
<dbReference type="Pfam" id="PF04286">
    <property type="entry name" value="DUF445"/>
    <property type="match status" value="1"/>
</dbReference>
<dbReference type="Proteomes" id="UP000297737">
    <property type="component" value="Unassembled WGS sequence"/>
</dbReference>
<keyword evidence="2" id="KW-1185">Reference proteome</keyword>
<dbReference type="PANTHER" id="PTHR38442:SF1">
    <property type="entry name" value="INNER MEMBRANE PROTEIN"/>
    <property type="match status" value="1"/>
</dbReference>
<dbReference type="InterPro" id="IPR007383">
    <property type="entry name" value="DUF445"/>
</dbReference>
<comment type="caution">
    <text evidence="1">The sequence shown here is derived from an EMBL/GenBank/DDBJ whole genome shotgun (WGS) entry which is preliminary data.</text>
</comment>
<gene>
    <name evidence="1" type="ORF">EUV02_07690</name>
</gene>
<protein>
    <submittedName>
        <fullName evidence="1">DUF445 domain-containing protein</fullName>
    </submittedName>
</protein>
<dbReference type="OrthoDB" id="9769590at2"/>
<dbReference type="GO" id="GO:0005886">
    <property type="term" value="C:plasma membrane"/>
    <property type="evidence" value="ECO:0007669"/>
    <property type="project" value="TreeGrafter"/>
</dbReference>
<evidence type="ECO:0000313" key="1">
    <source>
        <dbReference type="EMBL" id="TFU03851.1"/>
    </source>
</evidence>
<dbReference type="AlphaFoldDB" id="A0A4Y9EPY6"/>
<sequence length="401" mass="43470">MRLFATLLLVFMAAVFVTASHFVDAHPAIPYLRAFAEASMVGGIADWFAVTALFRHPLGVPIPHTAIIPRNKDRIGDALADFIRSNFLTPLVVARRLESVDIAGAAARWLTAPRAPGGRRTGLPQLATRLIDALDHAAIGKMVREAASKKLRAMELSPVLAGVVEAAIDGKRHEPVVDVAIQWAARTLDAEESTIRDLVTDRTSWLLRLASVDDRLADSIVDALRRLLIEVAASPEHPLRIKITEGLRDFAFDLRHLPRVQAKVEAIKLDLLDNPALGDWLDGLWGNARAALVNAINNPEATLGGGFGETMRKFGERLEADPALRHAVNVYARRAGVGLVNDYGDAIVALISDTIRGWDARTVTDKLESAVGRDLQYIRINGTLIGGLVGLAIYTVSQAIG</sequence>
<name>A0A4Y9EPY6_9SPHN</name>
<dbReference type="PANTHER" id="PTHR38442">
    <property type="entry name" value="INNER MEMBRANE PROTEIN-RELATED"/>
    <property type="match status" value="1"/>
</dbReference>
<accession>A0A4Y9EPY6</accession>
<proteinExistence type="predicted"/>